<keyword evidence="2" id="KW-0812">Transmembrane</keyword>
<sequence length="377" mass="41539">MAPASSLSKYLDLDDLKFSSLELDARSAAELSTSAFRKRDASNILSPMDTFKVLTARDSKSTDHFNPGAGSVSPDDINMKGLQALFAIIGAAFVLGAIWFFFWAKNGGFKFRKGDWEEYKSTVLRRKGPNGTTLSNATKSTILGGGSVVGDGYSDKDAYTNADTDRMTETMTVTDMSSEAPIVKEKQSNKTKKETAKERKLREIKEATWEGGHDNDVRAYRHEKPARVGGLNKDSDAQFYGTDYTATERSTSDMHSNSEYSSNASAAHPPPPPAHRSRQSSPEKRQFRRDFSYGQEDGFSVGASDAQTGATRPTRYGSPNKNTESQRPIRTVPGSYTSPLDFDVQSQNTKTYHHPISGLQGGRTGGYRRDRRDSLDD</sequence>
<feature type="region of interest" description="Disordered" evidence="1">
    <location>
        <begin position="216"/>
        <end position="377"/>
    </location>
</feature>
<dbReference type="EMBL" id="KN847495">
    <property type="protein sequence ID" value="KIW16141.1"/>
    <property type="molecule type" value="Genomic_DNA"/>
</dbReference>
<dbReference type="AlphaFoldDB" id="A0A0D1YMA1"/>
<dbReference type="OrthoDB" id="5393404at2759"/>
<keyword evidence="2" id="KW-1133">Transmembrane helix</keyword>
<name>A0A0D1YMA1_9EURO</name>
<feature type="transmembrane region" description="Helical" evidence="2">
    <location>
        <begin position="84"/>
        <end position="104"/>
    </location>
</feature>
<accession>A0A0D1YMA1</accession>
<dbReference type="GeneID" id="27333275"/>
<protein>
    <submittedName>
        <fullName evidence="3">Uncharacterized protein</fullName>
    </submittedName>
</protein>
<organism evidence="3 4">
    <name type="scientific">Exophiala spinifera</name>
    <dbReference type="NCBI Taxonomy" id="91928"/>
    <lineage>
        <taxon>Eukaryota</taxon>
        <taxon>Fungi</taxon>
        <taxon>Dikarya</taxon>
        <taxon>Ascomycota</taxon>
        <taxon>Pezizomycotina</taxon>
        <taxon>Eurotiomycetes</taxon>
        <taxon>Chaetothyriomycetidae</taxon>
        <taxon>Chaetothyriales</taxon>
        <taxon>Herpotrichiellaceae</taxon>
        <taxon>Exophiala</taxon>
    </lineage>
</organism>
<feature type="compositionally biased region" description="Low complexity" evidence="1">
    <location>
        <begin position="257"/>
        <end position="267"/>
    </location>
</feature>
<evidence type="ECO:0000313" key="3">
    <source>
        <dbReference type="EMBL" id="KIW16141.1"/>
    </source>
</evidence>
<feature type="region of interest" description="Disordered" evidence="1">
    <location>
        <begin position="178"/>
        <end position="199"/>
    </location>
</feature>
<evidence type="ECO:0000313" key="4">
    <source>
        <dbReference type="Proteomes" id="UP000053328"/>
    </source>
</evidence>
<feature type="compositionally biased region" description="Basic and acidic residues" evidence="1">
    <location>
        <begin position="216"/>
        <end position="226"/>
    </location>
</feature>
<feature type="compositionally biased region" description="Polar residues" evidence="1">
    <location>
        <begin position="305"/>
        <end position="350"/>
    </location>
</feature>
<dbReference type="HOGENOM" id="CLU_038401_1_0_1"/>
<feature type="compositionally biased region" description="Polar residues" evidence="1">
    <location>
        <begin position="244"/>
        <end position="255"/>
    </location>
</feature>
<feature type="compositionally biased region" description="Basic and acidic residues" evidence="1">
    <location>
        <begin position="281"/>
        <end position="291"/>
    </location>
</feature>
<keyword evidence="4" id="KW-1185">Reference proteome</keyword>
<reference evidence="3 4" key="1">
    <citation type="submission" date="2015-01" db="EMBL/GenBank/DDBJ databases">
        <title>The Genome Sequence of Exophiala spinifera CBS89968.</title>
        <authorList>
            <consortium name="The Broad Institute Genomics Platform"/>
            <person name="Cuomo C."/>
            <person name="de Hoog S."/>
            <person name="Gorbushina A."/>
            <person name="Stielow B."/>
            <person name="Teixiera M."/>
            <person name="Abouelleil A."/>
            <person name="Chapman S.B."/>
            <person name="Priest M."/>
            <person name="Young S.K."/>
            <person name="Wortman J."/>
            <person name="Nusbaum C."/>
            <person name="Birren B."/>
        </authorList>
    </citation>
    <scope>NUCLEOTIDE SEQUENCE [LARGE SCALE GENOMIC DNA]</scope>
    <source>
        <strain evidence="3 4">CBS 89968</strain>
    </source>
</reference>
<gene>
    <name evidence="3" type="ORF">PV08_06192</name>
</gene>
<evidence type="ECO:0000256" key="1">
    <source>
        <dbReference type="SAM" id="MobiDB-lite"/>
    </source>
</evidence>
<dbReference type="Proteomes" id="UP000053328">
    <property type="component" value="Unassembled WGS sequence"/>
</dbReference>
<dbReference type="STRING" id="91928.A0A0D1YMA1"/>
<proteinExistence type="predicted"/>
<dbReference type="RefSeq" id="XP_016236357.1">
    <property type="nucleotide sequence ID" value="XM_016380530.1"/>
</dbReference>
<keyword evidence="2" id="KW-0472">Membrane</keyword>
<feature type="compositionally biased region" description="Basic and acidic residues" evidence="1">
    <location>
        <begin position="367"/>
        <end position="377"/>
    </location>
</feature>
<evidence type="ECO:0000256" key="2">
    <source>
        <dbReference type="SAM" id="Phobius"/>
    </source>
</evidence>
<feature type="compositionally biased region" description="Basic and acidic residues" evidence="1">
    <location>
        <begin position="182"/>
        <end position="199"/>
    </location>
</feature>
<dbReference type="VEuPathDB" id="FungiDB:PV08_06192"/>